<dbReference type="InterPro" id="IPR008915">
    <property type="entry name" value="Peptidase_M50"/>
</dbReference>
<dbReference type="EMBL" id="CP017641">
    <property type="protein sequence ID" value="APZ91831.1"/>
    <property type="molecule type" value="Genomic_DNA"/>
</dbReference>
<accession>A0A1P8WCQ3</accession>
<evidence type="ECO:0000313" key="19">
    <source>
        <dbReference type="EMBL" id="APZ91831.1"/>
    </source>
</evidence>
<feature type="transmembrane region" description="Helical" evidence="14">
    <location>
        <begin position="144"/>
        <end position="162"/>
    </location>
</feature>
<dbReference type="STRING" id="1891926.Fuma_01427"/>
<reference evidence="19 20" key="1">
    <citation type="journal article" date="2016" name="Front. Microbiol.">
        <title>Fuerstia marisgermanicae gen. nov., sp. nov., an Unusual Member of the Phylum Planctomycetes from the German Wadden Sea.</title>
        <authorList>
            <person name="Kohn T."/>
            <person name="Heuer A."/>
            <person name="Jogler M."/>
            <person name="Vollmers J."/>
            <person name="Boedeker C."/>
            <person name="Bunk B."/>
            <person name="Rast P."/>
            <person name="Borchert D."/>
            <person name="Glockner I."/>
            <person name="Freese H.M."/>
            <person name="Klenk H.P."/>
            <person name="Overmann J."/>
            <person name="Kaster A.K."/>
            <person name="Rohde M."/>
            <person name="Wiegand S."/>
            <person name="Jogler C."/>
        </authorList>
    </citation>
    <scope>NUCLEOTIDE SEQUENCE [LARGE SCALE GENOMIC DNA]</scope>
    <source>
        <strain evidence="19 20">NH11</strain>
    </source>
</reference>
<comment type="similarity">
    <text evidence="2 14">Belongs to the peptidase M50B family.</text>
</comment>
<dbReference type="InterPro" id="IPR046342">
    <property type="entry name" value="CBS_dom_sf"/>
</dbReference>
<evidence type="ECO:0000256" key="10">
    <source>
        <dbReference type="ARBA" id="ARBA00022989"/>
    </source>
</evidence>
<protein>
    <recommendedName>
        <fullName evidence="14">Zinc metalloprotease</fullName>
    </recommendedName>
</protein>
<keyword evidence="8 14" id="KW-0378">Hydrolase</keyword>
<evidence type="ECO:0000256" key="15">
    <source>
        <dbReference type="PIRSR" id="PIRSR006404-1"/>
    </source>
</evidence>
<evidence type="ECO:0000256" key="2">
    <source>
        <dbReference type="ARBA" id="ARBA00007931"/>
    </source>
</evidence>
<dbReference type="Pfam" id="PF02163">
    <property type="entry name" value="Peptidase_M50"/>
    <property type="match status" value="2"/>
</dbReference>
<evidence type="ECO:0000256" key="1">
    <source>
        <dbReference type="ARBA" id="ARBA00004651"/>
    </source>
</evidence>
<dbReference type="OrthoDB" id="9800627at2"/>
<comment type="cofactor">
    <cofactor evidence="14 16">
        <name>Zn(2+)</name>
        <dbReference type="ChEBI" id="CHEBI:29105"/>
    </cofactor>
    <text evidence="14 16">Binds 1 zinc ion per subunit.</text>
</comment>
<evidence type="ECO:0000256" key="12">
    <source>
        <dbReference type="ARBA" id="ARBA00023122"/>
    </source>
</evidence>
<dbReference type="Gene3D" id="3.10.580.10">
    <property type="entry name" value="CBS-domain"/>
    <property type="match status" value="1"/>
</dbReference>
<feature type="active site" evidence="15">
    <location>
        <position position="60"/>
    </location>
</feature>
<evidence type="ECO:0000256" key="8">
    <source>
        <dbReference type="ARBA" id="ARBA00022801"/>
    </source>
</evidence>
<evidence type="ECO:0000256" key="6">
    <source>
        <dbReference type="ARBA" id="ARBA00022723"/>
    </source>
</evidence>
<keyword evidence="10 14" id="KW-1133">Transmembrane helix</keyword>
<organism evidence="19 20">
    <name type="scientific">Fuerstiella marisgermanici</name>
    <dbReference type="NCBI Taxonomy" id="1891926"/>
    <lineage>
        <taxon>Bacteria</taxon>
        <taxon>Pseudomonadati</taxon>
        <taxon>Planctomycetota</taxon>
        <taxon>Planctomycetia</taxon>
        <taxon>Planctomycetales</taxon>
        <taxon>Planctomycetaceae</taxon>
        <taxon>Fuerstiella</taxon>
    </lineage>
</organism>
<gene>
    <name evidence="19" type="ORF">Fuma_01427</name>
</gene>
<evidence type="ECO:0000256" key="7">
    <source>
        <dbReference type="ARBA" id="ARBA00022737"/>
    </source>
</evidence>
<evidence type="ECO:0000256" key="14">
    <source>
        <dbReference type="PIRNR" id="PIRNR006404"/>
    </source>
</evidence>
<comment type="subcellular location">
    <subcellularLocation>
        <location evidence="1 14">Cell membrane</location>
        <topology evidence="1 14">Multi-pass membrane protein</topology>
    </subcellularLocation>
</comment>
<dbReference type="PIRSF" id="PIRSF006404">
    <property type="entry name" value="UCP006404_Pept_M50_CBS"/>
    <property type="match status" value="1"/>
</dbReference>
<proteinExistence type="inferred from homology"/>
<evidence type="ECO:0000313" key="20">
    <source>
        <dbReference type="Proteomes" id="UP000187735"/>
    </source>
</evidence>
<dbReference type="Pfam" id="PF00571">
    <property type="entry name" value="CBS"/>
    <property type="match status" value="2"/>
</dbReference>
<keyword evidence="20" id="KW-1185">Reference proteome</keyword>
<dbReference type="KEGG" id="fmr:Fuma_01427"/>
<feature type="transmembrane region" description="Helical" evidence="14">
    <location>
        <begin position="40"/>
        <end position="59"/>
    </location>
</feature>
<keyword evidence="7" id="KW-0677">Repeat</keyword>
<feature type="transmembrane region" description="Helical" evidence="14">
    <location>
        <begin position="99"/>
        <end position="124"/>
    </location>
</feature>
<dbReference type="GO" id="GO:0005886">
    <property type="term" value="C:plasma membrane"/>
    <property type="evidence" value="ECO:0007669"/>
    <property type="project" value="UniProtKB-SubCell"/>
</dbReference>
<dbReference type="PANTHER" id="PTHR39188:SF3">
    <property type="entry name" value="STAGE IV SPORULATION PROTEIN FB"/>
    <property type="match status" value="1"/>
</dbReference>
<feature type="binding site" evidence="16">
    <location>
        <position position="59"/>
    </location>
    <ligand>
        <name>Zn(2+)</name>
        <dbReference type="ChEBI" id="CHEBI:29105"/>
        <note>catalytic</note>
    </ligand>
</feature>
<keyword evidence="12 17" id="KW-0129">CBS domain</keyword>
<dbReference type="InterPro" id="IPR000644">
    <property type="entry name" value="CBS_dom"/>
</dbReference>
<dbReference type="AlphaFoldDB" id="A0A1P8WCQ3"/>
<dbReference type="GO" id="GO:0046872">
    <property type="term" value="F:metal ion binding"/>
    <property type="evidence" value="ECO:0007669"/>
    <property type="project" value="UniProtKB-UniRule"/>
</dbReference>
<evidence type="ECO:0000256" key="17">
    <source>
        <dbReference type="PROSITE-ProRule" id="PRU00703"/>
    </source>
</evidence>
<evidence type="ECO:0000256" key="13">
    <source>
        <dbReference type="ARBA" id="ARBA00023136"/>
    </source>
</evidence>
<keyword evidence="6 14" id="KW-0479">Metal-binding</keyword>
<keyword evidence="13 14" id="KW-0472">Membrane</keyword>
<keyword evidence="3 14" id="KW-1003">Cell membrane</keyword>
<evidence type="ECO:0000256" key="11">
    <source>
        <dbReference type="ARBA" id="ARBA00023049"/>
    </source>
</evidence>
<keyword evidence="9 14" id="KW-0862">Zinc</keyword>
<evidence type="ECO:0000256" key="3">
    <source>
        <dbReference type="ARBA" id="ARBA00022475"/>
    </source>
</evidence>
<feature type="binding site" evidence="16">
    <location>
        <position position="63"/>
    </location>
    <ligand>
        <name>Zn(2+)</name>
        <dbReference type="ChEBI" id="CHEBI:29105"/>
        <note>catalytic</note>
    </ligand>
</feature>
<feature type="domain" description="CBS" evidence="18">
    <location>
        <begin position="303"/>
        <end position="361"/>
    </location>
</feature>
<evidence type="ECO:0000256" key="16">
    <source>
        <dbReference type="PIRSR" id="PIRSR006404-2"/>
    </source>
</evidence>
<keyword evidence="5 14" id="KW-0812">Transmembrane</keyword>
<dbReference type="GO" id="GO:0006508">
    <property type="term" value="P:proteolysis"/>
    <property type="evidence" value="ECO:0007669"/>
    <property type="project" value="UniProtKB-KW"/>
</dbReference>
<dbReference type="PANTHER" id="PTHR39188">
    <property type="entry name" value="MEMBRANE-ASSOCIATED ZINC METALLOPROTEASE M50B"/>
    <property type="match status" value="1"/>
</dbReference>
<keyword evidence="4 14" id="KW-0645">Protease</keyword>
<dbReference type="InterPro" id="IPR016483">
    <property type="entry name" value="UCP006404_Pept_M50_CBS"/>
</dbReference>
<dbReference type="GO" id="GO:0008237">
    <property type="term" value="F:metallopeptidase activity"/>
    <property type="evidence" value="ECO:0007669"/>
    <property type="project" value="UniProtKB-UniRule"/>
</dbReference>
<evidence type="ECO:0000256" key="4">
    <source>
        <dbReference type="ARBA" id="ARBA00022670"/>
    </source>
</evidence>
<keyword evidence="11 14" id="KW-0482">Metalloprotease</keyword>
<dbReference type="Proteomes" id="UP000187735">
    <property type="component" value="Chromosome"/>
</dbReference>
<dbReference type="RefSeq" id="WP_077023529.1">
    <property type="nucleotide sequence ID" value="NZ_CP017641.1"/>
</dbReference>
<sequence>MKRSFRLGTAAGIPLFLHWTFLLIPAYVLISGTLMGRPPFGMLADLTLVTVIFACVVLHELGHALAARRFGVQTKDIILMPIGGVARLERMPKRPQEELVVALAGPAVNVAIAAVLLLITVPFIGISGLQDPTSLATNLVGKTIAVNVAMIVFNMLPAFPMDGGRVLRALLSIRIGHLKATKIAAGVGQSMAVLFGLGGLLVFNNPMLMFIAGFVYLGAAQEAKAAEVESSFEGVRVRDVMMTRFDAIPAQASTEWALQYAIAANLRELPVVSSGNFLGMLKIEDLAHAVANGPTDANVGQLARTHVRPVQEDVSLFSAIEQLQVSELNTLPVVNEFGHLEGLITGDSIRAAQRFGPLLRSRASSPLREPPDELRQHLVRMQVG</sequence>
<dbReference type="PROSITE" id="PS51371">
    <property type="entry name" value="CBS"/>
    <property type="match status" value="1"/>
</dbReference>
<dbReference type="CDD" id="cd06164">
    <property type="entry name" value="S2P-M50_SpoIVFB_CBS"/>
    <property type="match status" value="1"/>
</dbReference>
<name>A0A1P8WCQ3_9PLAN</name>
<evidence type="ECO:0000256" key="5">
    <source>
        <dbReference type="ARBA" id="ARBA00022692"/>
    </source>
</evidence>
<evidence type="ECO:0000259" key="18">
    <source>
        <dbReference type="PROSITE" id="PS51371"/>
    </source>
</evidence>
<feature type="transmembrane region" description="Helical" evidence="14">
    <location>
        <begin position="7"/>
        <end position="28"/>
    </location>
</feature>
<feature type="binding site" evidence="16">
    <location>
        <position position="162"/>
    </location>
    <ligand>
        <name>Zn(2+)</name>
        <dbReference type="ChEBI" id="CHEBI:29105"/>
        <note>catalytic</note>
    </ligand>
</feature>
<feature type="transmembrane region" description="Helical" evidence="14">
    <location>
        <begin position="183"/>
        <end position="203"/>
    </location>
</feature>
<evidence type="ECO:0000256" key="9">
    <source>
        <dbReference type="ARBA" id="ARBA00022833"/>
    </source>
</evidence>
<dbReference type="SUPFAM" id="SSF54631">
    <property type="entry name" value="CBS-domain pair"/>
    <property type="match status" value="1"/>
</dbReference>